<evidence type="ECO:0000256" key="15">
    <source>
        <dbReference type="SAM" id="MobiDB-lite"/>
    </source>
</evidence>
<gene>
    <name evidence="18" type="ORF">ECPE_LOCUS11143</name>
</gene>
<comment type="subcellular location">
    <subcellularLocation>
        <location evidence="1">Late endosome membrane</location>
        <topology evidence="1">Multi-pass membrane protein</topology>
    </subcellularLocation>
    <subcellularLocation>
        <location evidence="2">Lysosome membrane</location>
        <topology evidence="2">Multi-pass membrane protein</topology>
    </subcellularLocation>
</comment>
<evidence type="ECO:0000256" key="14">
    <source>
        <dbReference type="ARBA" id="ARBA00038442"/>
    </source>
</evidence>
<keyword evidence="6" id="KW-0967">Endosome</keyword>
<dbReference type="PANTHER" id="PTHR22950">
    <property type="entry name" value="AMINO ACID TRANSPORTER"/>
    <property type="match status" value="1"/>
</dbReference>
<evidence type="ECO:0000256" key="5">
    <source>
        <dbReference type="ARBA" id="ARBA00022723"/>
    </source>
</evidence>
<name>A0A183AW08_9TREM</name>
<evidence type="ECO:0000256" key="4">
    <source>
        <dbReference type="ARBA" id="ARBA00022692"/>
    </source>
</evidence>
<feature type="compositionally biased region" description="Low complexity" evidence="15">
    <location>
        <begin position="151"/>
        <end position="160"/>
    </location>
</feature>
<evidence type="ECO:0000256" key="6">
    <source>
        <dbReference type="ARBA" id="ARBA00022753"/>
    </source>
</evidence>
<evidence type="ECO:0000313" key="18">
    <source>
        <dbReference type="EMBL" id="VDP88116.1"/>
    </source>
</evidence>
<reference evidence="20" key="1">
    <citation type="submission" date="2016-06" db="UniProtKB">
        <authorList>
            <consortium name="WormBaseParasite"/>
        </authorList>
    </citation>
    <scope>IDENTIFICATION</scope>
</reference>
<keyword evidence="13" id="KW-0458">Lysosome</keyword>
<dbReference type="OrthoDB" id="294730at2759"/>
<proteinExistence type="inferred from homology"/>
<dbReference type="Proteomes" id="UP000272942">
    <property type="component" value="Unassembled WGS sequence"/>
</dbReference>
<evidence type="ECO:0000313" key="20">
    <source>
        <dbReference type="WBParaSite" id="ECPE_0001117701-mRNA-1"/>
    </source>
</evidence>
<evidence type="ECO:0000256" key="12">
    <source>
        <dbReference type="ARBA" id="ARBA00023180"/>
    </source>
</evidence>
<dbReference type="Pfam" id="PF01490">
    <property type="entry name" value="Aa_trans"/>
    <property type="match status" value="1"/>
</dbReference>
<dbReference type="EMBL" id="UZAN01050275">
    <property type="protein sequence ID" value="VDP88116.1"/>
    <property type="molecule type" value="Genomic_DNA"/>
</dbReference>
<keyword evidence="4 16" id="KW-0812">Transmembrane</keyword>
<dbReference type="InterPro" id="IPR013057">
    <property type="entry name" value="AA_transpt_TM"/>
</dbReference>
<feature type="transmembrane region" description="Helical" evidence="16">
    <location>
        <begin position="174"/>
        <end position="196"/>
    </location>
</feature>
<feature type="transmembrane region" description="Helical" evidence="16">
    <location>
        <begin position="258"/>
        <end position="278"/>
    </location>
</feature>
<evidence type="ECO:0000256" key="9">
    <source>
        <dbReference type="ARBA" id="ARBA00023053"/>
    </source>
</evidence>
<dbReference type="GO" id="GO:0005765">
    <property type="term" value="C:lysosomal membrane"/>
    <property type="evidence" value="ECO:0007669"/>
    <property type="project" value="UniProtKB-SubCell"/>
</dbReference>
<keyword evidence="3" id="KW-0813">Transport</keyword>
<dbReference type="WBParaSite" id="ECPE_0001117701-mRNA-1">
    <property type="protein sequence ID" value="ECPE_0001117701-mRNA-1"/>
    <property type="gene ID" value="ECPE_0001117701"/>
</dbReference>
<protein>
    <submittedName>
        <fullName evidence="20">Aa_trans domain-containing protein</fullName>
    </submittedName>
</protein>
<evidence type="ECO:0000256" key="8">
    <source>
        <dbReference type="ARBA" id="ARBA00022989"/>
    </source>
</evidence>
<accession>A0A183AW08</accession>
<dbReference type="GO" id="GO:0046872">
    <property type="term" value="F:metal ion binding"/>
    <property type="evidence" value="ECO:0007669"/>
    <property type="project" value="UniProtKB-KW"/>
</dbReference>
<evidence type="ECO:0000259" key="17">
    <source>
        <dbReference type="Pfam" id="PF01490"/>
    </source>
</evidence>
<comment type="similarity">
    <text evidence="14">Belongs to the amino acid/polyamine transporter 2 family. SLC38A9 subfamily.</text>
</comment>
<evidence type="ECO:0000256" key="3">
    <source>
        <dbReference type="ARBA" id="ARBA00022448"/>
    </source>
</evidence>
<evidence type="ECO:0000256" key="13">
    <source>
        <dbReference type="ARBA" id="ARBA00023228"/>
    </source>
</evidence>
<feature type="domain" description="Amino acid transporter transmembrane" evidence="17">
    <location>
        <begin position="177"/>
        <end position="290"/>
    </location>
</feature>
<keyword evidence="7" id="KW-0029">Amino-acid transport</keyword>
<evidence type="ECO:0000256" key="7">
    <source>
        <dbReference type="ARBA" id="ARBA00022970"/>
    </source>
</evidence>
<evidence type="ECO:0000256" key="10">
    <source>
        <dbReference type="ARBA" id="ARBA00023136"/>
    </source>
</evidence>
<keyword evidence="8 16" id="KW-1133">Transmembrane helix</keyword>
<feature type="region of interest" description="Disordered" evidence="15">
    <location>
        <begin position="149"/>
        <end position="169"/>
    </location>
</feature>
<evidence type="ECO:0000256" key="11">
    <source>
        <dbReference type="ARBA" id="ARBA00023157"/>
    </source>
</evidence>
<dbReference type="GO" id="GO:0031902">
    <property type="term" value="C:late endosome membrane"/>
    <property type="evidence" value="ECO:0007669"/>
    <property type="project" value="UniProtKB-SubCell"/>
</dbReference>
<sequence>MSKSNGIKNGEPEKQSNRSYSMGNMLNKSSADSVLDSDQKSAKLETFQNQSLSDAQRQSSKTGDTGSVQQTASVNASTPRRRASSDATKNGEEMPVYMRVSDPDCDAGIRRFGHFPIMREDELPGADLDKNSLERNNVVYLLTDSLDGTNDSGVDSPGDSSDMKAESEGPKQNSIVTIFSIWNTMMGTSILAMPWALKEAGFGFGIFLILFVAGIACYTAYLTIKTTDDLRIIKKISKNTFLDLTDACEYHLGKAGRIISLVFSQISLLGAMIVYYVLLSNFLYNTGDFIYRKYI</sequence>
<keyword evidence="9" id="KW-0915">Sodium</keyword>
<dbReference type="GO" id="GO:0015179">
    <property type="term" value="F:L-amino acid transmembrane transporter activity"/>
    <property type="evidence" value="ECO:0007669"/>
    <property type="project" value="TreeGrafter"/>
</dbReference>
<feature type="compositionally biased region" description="Polar residues" evidence="15">
    <location>
        <begin position="46"/>
        <end position="78"/>
    </location>
</feature>
<feature type="transmembrane region" description="Helical" evidence="16">
    <location>
        <begin position="202"/>
        <end position="224"/>
    </location>
</feature>
<evidence type="ECO:0000256" key="1">
    <source>
        <dbReference type="ARBA" id="ARBA00004107"/>
    </source>
</evidence>
<evidence type="ECO:0000313" key="19">
    <source>
        <dbReference type="Proteomes" id="UP000272942"/>
    </source>
</evidence>
<reference evidence="18 19" key="2">
    <citation type="submission" date="2018-11" db="EMBL/GenBank/DDBJ databases">
        <authorList>
            <consortium name="Pathogen Informatics"/>
        </authorList>
    </citation>
    <scope>NUCLEOTIDE SEQUENCE [LARGE SCALE GENOMIC DNA]</scope>
    <source>
        <strain evidence="18 19">Egypt</strain>
    </source>
</reference>
<keyword evidence="19" id="KW-1185">Reference proteome</keyword>
<keyword evidence="10 16" id="KW-0472">Membrane</keyword>
<organism evidence="20">
    <name type="scientific">Echinostoma caproni</name>
    <dbReference type="NCBI Taxonomy" id="27848"/>
    <lineage>
        <taxon>Eukaryota</taxon>
        <taxon>Metazoa</taxon>
        <taxon>Spiralia</taxon>
        <taxon>Lophotrochozoa</taxon>
        <taxon>Platyhelminthes</taxon>
        <taxon>Trematoda</taxon>
        <taxon>Digenea</taxon>
        <taxon>Plagiorchiida</taxon>
        <taxon>Echinostomata</taxon>
        <taxon>Echinostomatoidea</taxon>
        <taxon>Echinostomatidae</taxon>
        <taxon>Echinostoma</taxon>
    </lineage>
</organism>
<evidence type="ECO:0000256" key="16">
    <source>
        <dbReference type="SAM" id="Phobius"/>
    </source>
</evidence>
<keyword evidence="11" id="KW-1015">Disulfide bond</keyword>
<keyword evidence="12" id="KW-0325">Glycoprotein</keyword>
<keyword evidence="5" id="KW-0479">Metal-binding</keyword>
<evidence type="ECO:0000256" key="2">
    <source>
        <dbReference type="ARBA" id="ARBA00004155"/>
    </source>
</evidence>
<dbReference type="PANTHER" id="PTHR22950:SF244">
    <property type="entry name" value="NEUTRAL AMINO ACID TRANSPORTER 9"/>
    <property type="match status" value="1"/>
</dbReference>
<feature type="region of interest" description="Disordered" evidence="15">
    <location>
        <begin position="1"/>
        <end position="98"/>
    </location>
</feature>
<dbReference type="AlphaFoldDB" id="A0A183AW08"/>
<feature type="compositionally biased region" description="Polar residues" evidence="15">
    <location>
        <begin position="17"/>
        <end position="32"/>
    </location>
</feature>